<sequence length="395" mass="43507">MSRVSWMGPGKSDQQNPNLRDSQMGRHGLRIQCRDSGSNPFIRDFHIPQQFIRWSRELRSRPVKTTCTDHPSCFHGLIYRWPSFLKLTRSKGVQCGREGGASRTKSFFLSMPLHDDGDDQVDLDLLDGHRLPDWADDVQPVQSLRKVPLAFHGVLSVILFALGLSVLIISVSGLAKQQGAIEAAPYGTLSFEWLGTAGHQATAGVFGFLLMIFSWVSCIATENGLCGRTTRIILVGVEFALIVSLAVLGVIALREANHPSGGIVQGMETGWQTLVAQEEENGNEALGTGWLCSLQRHNQCMGFHDGECLPCITNRSCGVSTCLLCKGQLIPKTSCGALIIDVYKSWVQPTGKIALLSSLVLSLDLISIIFLLPCFEIRDGSYVIMRRKRDAWHEA</sequence>
<feature type="transmembrane region" description="Helical" evidence="2">
    <location>
        <begin position="149"/>
        <end position="169"/>
    </location>
</feature>
<dbReference type="EMBL" id="HBGH01007144">
    <property type="protein sequence ID" value="CAD9231725.1"/>
    <property type="molecule type" value="Transcribed_RNA"/>
</dbReference>
<keyword evidence="2" id="KW-0472">Membrane</keyword>
<evidence type="ECO:0000313" key="3">
    <source>
        <dbReference type="EMBL" id="CAD9231725.1"/>
    </source>
</evidence>
<proteinExistence type="predicted"/>
<protein>
    <submittedName>
        <fullName evidence="3">Uncharacterized protein</fullName>
    </submittedName>
</protein>
<dbReference type="AlphaFoldDB" id="A0A7S1TBM4"/>
<organism evidence="3">
    <name type="scientific">Compsopogon caeruleus</name>
    <dbReference type="NCBI Taxonomy" id="31354"/>
    <lineage>
        <taxon>Eukaryota</taxon>
        <taxon>Rhodophyta</taxon>
        <taxon>Compsopogonophyceae</taxon>
        <taxon>Compsopogonales</taxon>
        <taxon>Compsopogonaceae</taxon>
        <taxon>Compsopogon</taxon>
    </lineage>
</organism>
<evidence type="ECO:0000256" key="1">
    <source>
        <dbReference type="SAM" id="MobiDB-lite"/>
    </source>
</evidence>
<name>A0A7S1TBM4_9RHOD</name>
<feature type="transmembrane region" description="Helical" evidence="2">
    <location>
        <begin position="201"/>
        <end position="220"/>
    </location>
</feature>
<feature type="compositionally biased region" description="Polar residues" evidence="1">
    <location>
        <begin position="12"/>
        <end position="21"/>
    </location>
</feature>
<keyword evidence="2" id="KW-0812">Transmembrane</keyword>
<reference evidence="3" key="1">
    <citation type="submission" date="2021-01" db="EMBL/GenBank/DDBJ databases">
        <authorList>
            <person name="Corre E."/>
            <person name="Pelletier E."/>
            <person name="Niang G."/>
            <person name="Scheremetjew M."/>
            <person name="Finn R."/>
            <person name="Kale V."/>
            <person name="Holt S."/>
            <person name="Cochrane G."/>
            <person name="Meng A."/>
            <person name="Brown T."/>
            <person name="Cohen L."/>
        </authorList>
    </citation>
    <scope>NUCLEOTIDE SEQUENCE</scope>
    <source>
        <strain evidence="3">SAG 36.94</strain>
    </source>
</reference>
<feature type="transmembrane region" description="Helical" evidence="2">
    <location>
        <begin position="232"/>
        <end position="253"/>
    </location>
</feature>
<keyword evidence="2" id="KW-1133">Transmembrane helix</keyword>
<feature type="transmembrane region" description="Helical" evidence="2">
    <location>
        <begin position="353"/>
        <end position="377"/>
    </location>
</feature>
<accession>A0A7S1TBM4</accession>
<feature type="region of interest" description="Disordered" evidence="1">
    <location>
        <begin position="1"/>
        <end position="23"/>
    </location>
</feature>
<gene>
    <name evidence="3" type="ORF">CCAE0312_LOCUS3806</name>
</gene>
<evidence type="ECO:0000256" key="2">
    <source>
        <dbReference type="SAM" id="Phobius"/>
    </source>
</evidence>